<evidence type="ECO:0000259" key="4">
    <source>
        <dbReference type="Pfam" id="PF01555"/>
    </source>
</evidence>
<dbReference type="Proteomes" id="UP000191160">
    <property type="component" value="Unassembled WGS sequence"/>
</dbReference>
<sequence length="1157" mass="132253">MPVASTQKIRNKLMGKLTELFQLDQPDLDFGFYRIMQAKSAQVTSFIDKDLLKIIEDAFGQVDENRKAELQANIQKEIEAAKEYGVADPENSPKVLAAKAKYDSLKDGANAEADVYDHLYRFFERYYDQGDFISRRYYARENAGKAAPFAIPYNGEEVKLHWANADQYYVKTAEYFTNFTFDLAKAKEVLDNQQSLSPLDIPASLKVHFRIVDVSEGEHGNVKAAEDKKRFFILHEENPIELNDADELVINFEYKALPGGSNDVDADTEKALKIKFGKSLNKGDMPNLAIAERIITAAGAIEKAKNYLEVMGLLAPTEKIKNRPLLAKYINQYTARNTCDYFIHKDLSGFLKRELDFYIKNEVMHLDDIENADAPAVENYLAKLKVIRKIATKLIDFLAQLENFQKKLWLKKKFITQTNYCITLDRVPEELYEEIAANDAQREEWVKLFAIDEISATDGDLIEGDIPGYSIPLTVEFLKANEKLVLDTAFYSSDFKARLIASIENFDEQCNGLLINSENFQALNLLQERYRAQVGCVYIDPPYNTGSDGFAYKDNYKSSSWNSMFYQLTFLQAPLLNKGCPFMISLDENQIDEAKYIIKENMHLINTVSVKTKVSGVSGSHHGKSLKNSLEYLVLATNSEREFKLSESVYDLFELMAYIQEMEDEGRSWKYTQVITSFGEKTEVAEFKDGYGQLIKIYKHTGHTFKSIQQIAKEEFNGDLREAYYKYLDKIFDTQPAQSSIRTKVIENSHAIDSDLISISYVPTSGRNKGRLIDQFYRGAARRLITWLSDITLTDNGVIYKKDNAGNLWGNISYNNLKMEGDTAFPNGKKPLALIVKSISLSENSDGITLDYFAGSGTTGHAVINLNRDDQGKRKFILVEMGDYFNNVTKPRISKVIYASDWKNGKPTSRNTGISQCFKYIRLESYEDTLNNLVFDGNPVRDKAIENNPSLKEDYMLRYLLDVETRGSQSLLNIDAFADPTAYSLVVKKTGSDEQVTRNIDLIETFNYLLGLRLEHMAAPQNFTASFTRKPDSELPEDQHTKLVVDGKIQQATDGKWWFRKLEGWVPADPMNPNNGKKEKVLIVWRKLTGNLEEDNLMLDEWFRKYRISSRESAEFDVIYVNGSNNLPNLKKDEERWKVRLIEESFHKLMWAVEGEA</sequence>
<dbReference type="InterPro" id="IPR002052">
    <property type="entry name" value="DNA_methylase_N6_adenine_CS"/>
</dbReference>
<keyword evidence="6" id="KW-1185">Reference proteome</keyword>
<protein>
    <recommendedName>
        <fullName evidence="4">DNA methylase N-4/N-6 domain-containing protein</fullName>
    </recommendedName>
</protein>
<gene>
    <name evidence="5" type="ORF">B1202_14380</name>
</gene>
<dbReference type="Pfam" id="PF01555">
    <property type="entry name" value="N6_N4_Mtase"/>
    <property type="match status" value="1"/>
</dbReference>
<dbReference type="GO" id="GO:0032259">
    <property type="term" value="P:methylation"/>
    <property type="evidence" value="ECO:0007669"/>
    <property type="project" value="UniProtKB-KW"/>
</dbReference>
<keyword evidence="2" id="KW-0489">Methyltransferase</keyword>
<dbReference type="PRINTS" id="PR00508">
    <property type="entry name" value="S21N4MTFRASE"/>
</dbReference>
<evidence type="ECO:0000256" key="2">
    <source>
        <dbReference type="ARBA" id="ARBA00022603"/>
    </source>
</evidence>
<keyword evidence="3" id="KW-0808">Transferase</keyword>
<dbReference type="PROSITE" id="PS00092">
    <property type="entry name" value="N6_MTASE"/>
    <property type="match status" value="1"/>
</dbReference>
<name>A0A1T1GRP9_9GAMM</name>
<dbReference type="EMBL" id="MVKX01000010">
    <property type="protein sequence ID" value="OOV80292.1"/>
    <property type="molecule type" value="Genomic_DNA"/>
</dbReference>
<evidence type="ECO:0000256" key="1">
    <source>
        <dbReference type="ARBA" id="ARBA00006594"/>
    </source>
</evidence>
<feature type="domain" description="DNA methylase N-4/N-6" evidence="4">
    <location>
        <begin position="536"/>
        <end position="885"/>
    </location>
</feature>
<comment type="caution">
    <text evidence="5">The sequence shown here is derived from an EMBL/GenBank/DDBJ whole genome shotgun (WGS) entry which is preliminary data.</text>
</comment>
<evidence type="ECO:0000313" key="6">
    <source>
        <dbReference type="Proteomes" id="UP000191160"/>
    </source>
</evidence>
<comment type="similarity">
    <text evidence="1">Belongs to the N(4)/N(6)-methyltransferase family.</text>
</comment>
<reference evidence="5 6" key="1">
    <citation type="submission" date="2017-02" db="EMBL/GenBank/DDBJ databases">
        <title>Acinetobacter sp. ANC 4945, whole genome shotgun sequencing project.</title>
        <authorList>
            <person name="Radolfova-Krizova L."/>
            <person name="Al Atrouni A."/>
            <person name="Nemec A."/>
        </authorList>
    </citation>
    <scope>NUCLEOTIDE SEQUENCE [LARGE SCALE GENOMIC DNA]</scope>
    <source>
        <strain evidence="5 6">ANC 4945</strain>
    </source>
</reference>
<dbReference type="SUPFAM" id="SSF53335">
    <property type="entry name" value="S-adenosyl-L-methionine-dependent methyltransferases"/>
    <property type="match status" value="1"/>
</dbReference>
<dbReference type="InterPro" id="IPR002941">
    <property type="entry name" value="DNA_methylase_N4/N6"/>
</dbReference>
<evidence type="ECO:0000313" key="5">
    <source>
        <dbReference type="EMBL" id="OOV80292.1"/>
    </source>
</evidence>
<dbReference type="AlphaFoldDB" id="A0A1T1GRP9"/>
<dbReference type="InterPro" id="IPR001091">
    <property type="entry name" value="RM_Methyltransferase"/>
</dbReference>
<proteinExistence type="inferred from homology"/>
<organism evidence="5 6">
    <name type="scientific">Acinetobacter amyesii</name>
    <dbReference type="NCBI Taxonomy" id="2942470"/>
    <lineage>
        <taxon>Bacteria</taxon>
        <taxon>Pseudomonadati</taxon>
        <taxon>Pseudomonadota</taxon>
        <taxon>Gammaproteobacteria</taxon>
        <taxon>Moraxellales</taxon>
        <taxon>Moraxellaceae</taxon>
        <taxon>Acinetobacter</taxon>
    </lineage>
</organism>
<dbReference type="GO" id="GO:0003677">
    <property type="term" value="F:DNA binding"/>
    <property type="evidence" value="ECO:0007669"/>
    <property type="project" value="InterPro"/>
</dbReference>
<dbReference type="InterPro" id="IPR029063">
    <property type="entry name" value="SAM-dependent_MTases_sf"/>
</dbReference>
<accession>A0A1T1GRP9</accession>
<evidence type="ECO:0000256" key="3">
    <source>
        <dbReference type="ARBA" id="ARBA00022679"/>
    </source>
</evidence>
<dbReference type="GO" id="GO:0008170">
    <property type="term" value="F:N-methyltransferase activity"/>
    <property type="evidence" value="ECO:0007669"/>
    <property type="project" value="InterPro"/>
</dbReference>
<dbReference type="Gene3D" id="3.40.50.150">
    <property type="entry name" value="Vaccinia Virus protein VP39"/>
    <property type="match status" value="1"/>
</dbReference>